<dbReference type="FunFam" id="1.10.510.10:FF:000008">
    <property type="entry name" value="Non-specific serine/threonine protein kinase"/>
    <property type="match status" value="1"/>
</dbReference>
<dbReference type="InterPro" id="IPR000961">
    <property type="entry name" value="AGC-kinase_C"/>
</dbReference>
<keyword evidence="2" id="KW-0723">Serine/threonine-protein kinase</keyword>
<evidence type="ECO:0000256" key="3">
    <source>
        <dbReference type="ARBA" id="ARBA00022553"/>
    </source>
</evidence>
<dbReference type="InterPro" id="IPR017892">
    <property type="entry name" value="Pkinase_C"/>
</dbReference>
<dbReference type="SMART" id="SM00220">
    <property type="entry name" value="S_TKc"/>
    <property type="match status" value="1"/>
</dbReference>
<dbReference type="Pfam" id="PF00069">
    <property type="entry name" value="Pkinase"/>
    <property type="match status" value="1"/>
</dbReference>
<feature type="region of interest" description="Disordered" evidence="9">
    <location>
        <begin position="302"/>
        <end position="355"/>
    </location>
</feature>
<evidence type="ECO:0000256" key="7">
    <source>
        <dbReference type="ARBA" id="ARBA00022840"/>
    </source>
</evidence>
<evidence type="ECO:0000256" key="1">
    <source>
        <dbReference type="ARBA" id="ARBA00009903"/>
    </source>
</evidence>
<accession>A0A1X2IJ11</accession>
<proteinExistence type="inferred from homology"/>
<feature type="compositionally biased region" description="Low complexity" evidence="9">
    <location>
        <begin position="330"/>
        <end position="348"/>
    </location>
</feature>
<gene>
    <name evidence="12" type="ORF">BCR42DRAFT_392080</name>
</gene>
<evidence type="ECO:0000256" key="5">
    <source>
        <dbReference type="ARBA" id="ARBA00022741"/>
    </source>
</evidence>
<feature type="binding site" evidence="8">
    <location>
        <position position="399"/>
    </location>
    <ligand>
        <name>ATP</name>
        <dbReference type="ChEBI" id="CHEBI:30616"/>
    </ligand>
</feature>
<dbReference type="Proteomes" id="UP000193560">
    <property type="component" value="Unassembled WGS sequence"/>
</dbReference>
<dbReference type="PROSITE" id="PS51285">
    <property type="entry name" value="AGC_KINASE_CTER"/>
    <property type="match status" value="1"/>
</dbReference>
<evidence type="ECO:0000313" key="12">
    <source>
        <dbReference type="EMBL" id="ORZ17301.1"/>
    </source>
</evidence>
<name>A0A1X2IJ11_9FUNG</name>
<dbReference type="EMBL" id="MCGE01000010">
    <property type="protein sequence ID" value="ORZ17301.1"/>
    <property type="molecule type" value="Genomic_DNA"/>
</dbReference>
<dbReference type="InterPro" id="IPR000719">
    <property type="entry name" value="Prot_kinase_dom"/>
</dbReference>
<dbReference type="GO" id="GO:0005524">
    <property type="term" value="F:ATP binding"/>
    <property type="evidence" value="ECO:0007669"/>
    <property type="project" value="UniProtKB-UniRule"/>
</dbReference>
<dbReference type="FunFam" id="3.30.200.20:FF:000103">
    <property type="entry name" value="Protein kinase C"/>
    <property type="match status" value="1"/>
</dbReference>
<sequence>MLVSRQADKKRSSSGSALAISVFNVIIEDKQRNWSLVRYIKDFVEFDQKVKKCYKKCKLALPVLTEPQLQLHHKHSSKLKYKYTNNSDIKRRGVRGFLLGLSSLKYYHQQRSNSEKVETYLRQCAADPFISRSSLFRDFLSAQRDEDRVTPLIVVRSMVQQHQQQQQQQHHHDPYQDRTLLHDSILPDAQPLDMMITDESGISNQRNFDLADIDRNIKPPVNGGDDRPAINILPMENPHASPASSNSSLFSLRRMSSWINMDRQRRRRFAGSGTIGGIQRRNSVTSLSSVSSISSLHSVARSESHVYYHQQQQQQQQQQHQQEYGHDSDNSGSNNMMDDMDGIMDSSSPSTDFSNHSPGRITIQDFQFIKVLGKGCMGKVLLVRHQRTNQLLALKAIRKEVVIAQSEVVHARMERDILTTIAKIQHPFLIKLHHAFQDANQLFLVLDYFVGGDMANQLAKFQRFTPDRSRLYTAEILLGLQELHRLGILYRDLKPENILLAADGHIILTDFGLSKQFGPGTSVEDQRTSTFCGTAEYISPETLQGHEYTYAVDFWSLGTILYEMLMGLPPFWAETHADMYRRVLYDPLEFPEDMDPVTSDFIAGLLQRNPLDRLGTGVDGPITIRSHPYFSCLEWTDVYYRRIRPPYVPRLRSETDFSHFDQDFLAMTPRLSPTTRMTHPNTSSNFSGNHHVDPSLLDLTFQGYSYTNTDSNYMDDAFPSPSATTSDLHQSSIYYYDDDQDDDDIEGDSIDMAVDRQIQQRVHTTFTPTTTDEESSNMKETTLSSSSGITTSGIF</sequence>
<dbReference type="InterPro" id="IPR017441">
    <property type="entry name" value="Protein_kinase_ATP_BS"/>
</dbReference>
<dbReference type="InterPro" id="IPR001683">
    <property type="entry name" value="PX_dom"/>
</dbReference>
<dbReference type="InterPro" id="IPR045270">
    <property type="entry name" value="STKc_AGC"/>
</dbReference>
<feature type="domain" description="Protein kinase" evidence="10">
    <location>
        <begin position="366"/>
        <end position="630"/>
    </location>
</feature>
<dbReference type="PANTHER" id="PTHR24351">
    <property type="entry name" value="RIBOSOMAL PROTEIN S6 KINASE"/>
    <property type="match status" value="1"/>
</dbReference>
<feature type="compositionally biased region" description="Low complexity" evidence="9">
    <location>
        <begin position="309"/>
        <end position="322"/>
    </location>
</feature>
<comment type="similarity">
    <text evidence="1">Belongs to the protein kinase superfamily. AGC Ser/Thr protein kinase family.</text>
</comment>
<dbReference type="STRING" id="90262.A0A1X2IJ11"/>
<dbReference type="Pfam" id="PF00787">
    <property type="entry name" value="PX"/>
    <property type="match status" value="1"/>
</dbReference>
<keyword evidence="13" id="KW-1185">Reference proteome</keyword>
<evidence type="ECO:0000256" key="6">
    <source>
        <dbReference type="ARBA" id="ARBA00022777"/>
    </source>
</evidence>
<dbReference type="InterPro" id="IPR011009">
    <property type="entry name" value="Kinase-like_dom_sf"/>
</dbReference>
<dbReference type="GO" id="GO:0035091">
    <property type="term" value="F:phosphatidylinositol binding"/>
    <property type="evidence" value="ECO:0007669"/>
    <property type="project" value="InterPro"/>
</dbReference>
<evidence type="ECO:0000256" key="8">
    <source>
        <dbReference type="PROSITE-ProRule" id="PRU10141"/>
    </source>
</evidence>
<keyword evidence="4" id="KW-0808">Transferase</keyword>
<dbReference type="SUPFAM" id="SSF64268">
    <property type="entry name" value="PX domain"/>
    <property type="match status" value="1"/>
</dbReference>
<feature type="region of interest" description="Disordered" evidence="9">
    <location>
        <begin position="767"/>
        <end position="795"/>
    </location>
</feature>
<dbReference type="InterPro" id="IPR036871">
    <property type="entry name" value="PX_dom_sf"/>
</dbReference>
<evidence type="ECO:0000313" key="13">
    <source>
        <dbReference type="Proteomes" id="UP000193560"/>
    </source>
</evidence>
<keyword evidence="6 12" id="KW-0418">Kinase</keyword>
<dbReference type="InterPro" id="IPR008271">
    <property type="entry name" value="Ser/Thr_kinase_AS"/>
</dbReference>
<evidence type="ECO:0000259" key="11">
    <source>
        <dbReference type="PROSITE" id="PS51285"/>
    </source>
</evidence>
<organism evidence="12 13">
    <name type="scientific">Absidia repens</name>
    <dbReference type="NCBI Taxonomy" id="90262"/>
    <lineage>
        <taxon>Eukaryota</taxon>
        <taxon>Fungi</taxon>
        <taxon>Fungi incertae sedis</taxon>
        <taxon>Mucoromycota</taxon>
        <taxon>Mucoromycotina</taxon>
        <taxon>Mucoromycetes</taxon>
        <taxon>Mucorales</taxon>
        <taxon>Cunninghamellaceae</taxon>
        <taxon>Absidia</taxon>
    </lineage>
</organism>
<dbReference type="Gene3D" id="3.30.1520.10">
    <property type="entry name" value="Phox-like domain"/>
    <property type="match status" value="1"/>
</dbReference>
<evidence type="ECO:0000256" key="2">
    <source>
        <dbReference type="ARBA" id="ARBA00022527"/>
    </source>
</evidence>
<dbReference type="PROSITE" id="PS00107">
    <property type="entry name" value="PROTEIN_KINASE_ATP"/>
    <property type="match status" value="1"/>
</dbReference>
<dbReference type="SUPFAM" id="SSF56112">
    <property type="entry name" value="Protein kinase-like (PK-like)"/>
    <property type="match status" value="1"/>
</dbReference>
<comment type="caution">
    <text evidence="12">The sequence shown here is derived from an EMBL/GenBank/DDBJ whole genome shotgun (WGS) entry which is preliminary data.</text>
</comment>
<protein>
    <submittedName>
        <fullName evidence="12">Kinase-like domain-containing protein</fullName>
    </submittedName>
</protein>
<evidence type="ECO:0000259" key="10">
    <source>
        <dbReference type="PROSITE" id="PS50011"/>
    </source>
</evidence>
<dbReference type="Gene3D" id="3.30.200.20">
    <property type="entry name" value="Phosphorylase Kinase, domain 1"/>
    <property type="match status" value="1"/>
</dbReference>
<evidence type="ECO:0000256" key="4">
    <source>
        <dbReference type="ARBA" id="ARBA00022679"/>
    </source>
</evidence>
<feature type="domain" description="AGC-kinase C-terminal" evidence="11">
    <location>
        <begin position="631"/>
        <end position="716"/>
    </location>
</feature>
<dbReference type="Gene3D" id="1.10.510.10">
    <property type="entry name" value="Transferase(Phosphotransferase) domain 1"/>
    <property type="match status" value="1"/>
</dbReference>
<dbReference type="AlphaFoldDB" id="A0A1X2IJ11"/>
<dbReference type="CDD" id="cd05123">
    <property type="entry name" value="STKc_AGC"/>
    <property type="match status" value="1"/>
</dbReference>
<dbReference type="PROSITE" id="PS50011">
    <property type="entry name" value="PROTEIN_KINASE_DOM"/>
    <property type="match status" value="1"/>
</dbReference>
<dbReference type="GO" id="GO:0004674">
    <property type="term" value="F:protein serine/threonine kinase activity"/>
    <property type="evidence" value="ECO:0007669"/>
    <property type="project" value="UniProtKB-KW"/>
</dbReference>
<keyword evidence="3" id="KW-0597">Phosphoprotein</keyword>
<keyword evidence="5 8" id="KW-0547">Nucleotide-binding</keyword>
<dbReference type="OrthoDB" id="63267at2759"/>
<dbReference type="PROSITE" id="PS00108">
    <property type="entry name" value="PROTEIN_KINASE_ST"/>
    <property type="match status" value="1"/>
</dbReference>
<dbReference type="Pfam" id="PF00433">
    <property type="entry name" value="Pkinase_C"/>
    <property type="match status" value="1"/>
</dbReference>
<keyword evidence="7 8" id="KW-0067">ATP-binding</keyword>
<evidence type="ECO:0000256" key="9">
    <source>
        <dbReference type="SAM" id="MobiDB-lite"/>
    </source>
</evidence>
<reference evidence="12 13" key="1">
    <citation type="submission" date="2016-07" db="EMBL/GenBank/DDBJ databases">
        <title>Pervasive Adenine N6-methylation of Active Genes in Fungi.</title>
        <authorList>
            <consortium name="DOE Joint Genome Institute"/>
            <person name="Mondo S.J."/>
            <person name="Dannebaum R.O."/>
            <person name="Kuo R.C."/>
            <person name="Labutti K."/>
            <person name="Haridas S."/>
            <person name="Kuo A."/>
            <person name="Salamov A."/>
            <person name="Ahrendt S.R."/>
            <person name="Lipzen A."/>
            <person name="Sullivan W."/>
            <person name="Andreopoulos W.B."/>
            <person name="Clum A."/>
            <person name="Lindquist E."/>
            <person name="Daum C."/>
            <person name="Ramamoorthy G.K."/>
            <person name="Gryganskyi A."/>
            <person name="Culley D."/>
            <person name="Magnuson J.K."/>
            <person name="James T.Y."/>
            <person name="O'Malley M.A."/>
            <person name="Stajich J.E."/>
            <person name="Spatafora J.W."/>
            <person name="Visel A."/>
            <person name="Grigoriev I.V."/>
        </authorList>
    </citation>
    <scope>NUCLEOTIDE SEQUENCE [LARGE SCALE GENOMIC DNA]</scope>
    <source>
        <strain evidence="12 13">NRRL 1336</strain>
    </source>
</reference>
<feature type="compositionally biased region" description="Low complexity" evidence="9">
    <location>
        <begin position="784"/>
        <end position="795"/>
    </location>
</feature>
<dbReference type="SMART" id="SM00133">
    <property type="entry name" value="S_TK_X"/>
    <property type="match status" value="1"/>
</dbReference>